<organism evidence="3">
    <name type="scientific">Anthurium amnicola</name>
    <dbReference type="NCBI Taxonomy" id="1678845"/>
    <lineage>
        <taxon>Eukaryota</taxon>
        <taxon>Viridiplantae</taxon>
        <taxon>Streptophyta</taxon>
        <taxon>Embryophyta</taxon>
        <taxon>Tracheophyta</taxon>
        <taxon>Spermatophyta</taxon>
        <taxon>Magnoliopsida</taxon>
        <taxon>Liliopsida</taxon>
        <taxon>Araceae</taxon>
        <taxon>Pothoideae</taxon>
        <taxon>Potheae</taxon>
        <taxon>Anthurium</taxon>
    </lineage>
</organism>
<keyword evidence="1" id="KW-0862">Zinc</keyword>
<dbReference type="PROSITE" id="PS50157">
    <property type="entry name" value="ZINC_FINGER_C2H2_2"/>
    <property type="match status" value="1"/>
</dbReference>
<dbReference type="GO" id="GO:0008270">
    <property type="term" value="F:zinc ion binding"/>
    <property type="evidence" value="ECO:0007669"/>
    <property type="project" value="UniProtKB-KW"/>
</dbReference>
<sequence>MSMAKVSTYRAPAVIIEQKTGPLENEGHDSLEKLIMETIGKEQFLSFSRPGESPIQWIQLLNALDPQGHGNRGSQADNANEENYRQQENCDVLSSFASGINRTKEPGNIVKASGLSARMSSSEHVQTLKIPEAVIAFAQAAAKANGEREKYLPGWPLLSPSKVQLQKCGKCSRGFCSPINYRRHIRMHRRSLNFNKVSPKNRELLGAFWDKLSLDEATELASIKDMSLEEVSGSSIMRALASLMRKPGFSSLPQAYLKAGAILLTFNISYILPRAIWCT</sequence>
<keyword evidence="1" id="KW-0479">Metal-binding</keyword>
<feature type="domain" description="C2H2-type" evidence="2">
    <location>
        <begin position="166"/>
        <end position="188"/>
    </location>
</feature>
<proteinExistence type="predicted"/>
<accession>A0A1D1XV41</accession>
<gene>
    <name evidence="3" type="primary">LIS1_1</name>
    <name evidence="3" type="ORF">g.87149</name>
</gene>
<evidence type="ECO:0000313" key="3">
    <source>
        <dbReference type="EMBL" id="JAT46248.1"/>
    </source>
</evidence>
<reference evidence="3" key="1">
    <citation type="submission" date="2015-07" db="EMBL/GenBank/DDBJ databases">
        <title>Transcriptome Assembly of Anthurium amnicola.</title>
        <authorList>
            <person name="Suzuki J."/>
        </authorList>
    </citation>
    <scope>NUCLEOTIDE SEQUENCE</scope>
</reference>
<name>A0A1D1XV41_9ARAE</name>
<dbReference type="PROSITE" id="PS00028">
    <property type="entry name" value="ZINC_FINGER_C2H2_1"/>
    <property type="match status" value="1"/>
</dbReference>
<evidence type="ECO:0000259" key="2">
    <source>
        <dbReference type="PROSITE" id="PS50157"/>
    </source>
</evidence>
<dbReference type="AlphaFoldDB" id="A0A1D1XV41"/>
<dbReference type="InterPro" id="IPR013087">
    <property type="entry name" value="Znf_C2H2_type"/>
</dbReference>
<dbReference type="EMBL" id="GDJX01021688">
    <property type="protein sequence ID" value="JAT46248.1"/>
    <property type="molecule type" value="Transcribed_RNA"/>
</dbReference>
<keyword evidence="1" id="KW-0863">Zinc-finger</keyword>
<dbReference type="PANTHER" id="PTHR36055:SF1">
    <property type="entry name" value="C2H2-LIKE ZINC FINGER PROTEIN"/>
    <property type="match status" value="1"/>
</dbReference>
<evidence type="ECO:0000256" key="1">
    <source>
        <dbReference type="PROSITE-ProRule" id="PRU00042"/>
    </source>
</evidence>
<protein>
    <submittedName>
        <fullName evidence="3">Lissencephaly-1</fullName>
    </submittedName>
</protein>
<dbReference type="PANTHER" id="PTHR36055">
    <property type="entry name" value="C2H2-LIKE ZINC FINGER PROTEIN"/>
    <property type="match status" value="1"/>
</dbReference>